<sequence>MEAKTARSELTQSAIVDVALEMARLDGLDSLSIGEVAKRLNLSKSGVFSRIGSREALQAAVLDAFEKTFQQEVILPALREPRGLPRMDAMVRAWLGRVGGPHGNCLYVAGAFEYDDRDDAMRERLLDGVRRWRSTLRRTLVQAQDAGQLREDADLDQLIFELDGLFTALVREVRFLRTPDAVERAWTSYRRLMAPMLTALPASASDASR</sequence>
<gene>
    <name evidence="6" type="ORF">CS062_06810</name>
</gene>
<evidence type="ECO:0000256" key="1">
    <source>
        <dbReference type="ARBA" id="ARBA00023015"/>
    </source>
</evidence>
<evidence type="ECO:0000256" key="3">
    <source>
        <dbReference type="ARBA" id="ARBA00023163"/>
    </source>
</evidence>
<dbReference type="InterPro" id="IPR036271">
    <property type="entry name" value="Tet_transcr_reg_TetR-rel_C_sf"/>
</dbReference>
<keyword evidence="3" id="KW-0804">Transcription</keyword>
<keyword evidence="7" id="KW-1185">Reference proteome</keyword>
<organism evidence="6 7">
    <name type="scientific">Roseateles chitinivorans</name>
    <dbReference type="NCBI Taxonomy" id="2917965"/>
    <lineage>
        <taxon>Bacteria</taxon>
        <taxon>Pseudomonadati</taxon>
        <taxon>Pseudomonadota</taxon>
        <taxon>Betaproteobacteria</taxon>
        <taxon>Burkholderiales</taxon>
        <taxon>Sphaerotilaceae</taxon>
        <taxon>Roseateles</taxon>
    </lineage>
</organism>
<dbReference type="SUPFAM" id="SSF48498">
    <property type="entry name" value="Tetracyclin repressor-like, C-terminal domain"/>
    <property type="match status" value="1"/>
</dbReference>
<dbReference type="AlphaFoldDB" id="A0A2G9CC29"/>
<dbReference type="SUPFAM" id="SSF46689">
    <property type="entry name" value="Homeodomain-like"/>
    <property type="match status" value="1"/>
</dbReference>
<accession>A0A2G9CC29</accession>
<evidence type="ECO:0000313" key="7">
    <source>
        <dbReference type="Proteomes" id="UP000231501"/>
    </source>
</evidence>
<evidence type="ECO:0000259" key="5">
    <source>
        <dbReference type="PROSITE" id="PS50977"/>
    </source>
</evidence>
<dbReference type="InterPro" id="IPR011075">
    <property type="entry name" value="TetR_C"/>
</dbReference>
<feature type="DNA-binding region" description="H-T-H motif" evidence="4">
    <location>
        <begin position="32"/>
        <end position="51"/>
    </location>
</feature>
<feature type="domain" description="HTH tetR-type" evidence="5">
    <location>
        <begin position="9"/>
        <end position="69"/>
    </location>
</feature>
<dbReference type="InterPro" id="IPR001647">
    <property type="entry name" value="HTH_TetR"/>
</dbReference>
<dbReference type="OrthoDB" id="326421at2"/>
<keyword evidence="1" id="KW-0805">Transcription regulation</keyword>
<dbReference type="RefSeq" id="WP_099860692.1">
    <property type="nucleotide sequence ID" value="NZ_PEOG01000014.1"/>
</dbReference>
<dbReference type="InterPro" id="IPR009057">
    <property type="entry name" value="Homeodomain-like_sf"/>
</dbReference>
<dbReference type="PROSITE" id="PS50977">
    <property type="entry name" value="HTH_TETR_2"/>
    <property type="match status" value="1"/>
</dbReference>
<dbReference type="EMBL" id="PEOG01000014">
    <property type="protein sequence ID" value="PIM53998.1"/>
    <property type="molecule type" value="Genomic_DNA"/>
</dbReference>
<reference evidence="6 7" key="1">
    <citation type="submission" date="2017-11" db="EMBL/GenBank/DDBJ databases">
        <title>Draft genome sequence of Mitsuaria sp. HWN-4.</title>
        <authorList>
            <person name="Gundlapally S.R."/>
        </authorList>
    </citation>
    <scope>NUCLEOTIDE SEQUENCE [LARGE SCALE GENOMIC DNA]</scope>
    <source>
        <strain evidence="6 7">HWN-4</strain>
    </source>
</reference>
<dbReference type="GO" id="GO:0003677">
    <property type="term" value="F:DNA binding"/>
    <property type="evidence" value="ECO:0007669"/>
    <property type="project" value="UniProtKB-UniRule"/>
</dbReference>
<dbReference type="Gene3D" id="1.10.10.60">
    <property type="entry name" value="Homeodomain-like"/>
    <property type="match status" value="1"/>
</dbReference>
<evidence type="ECO:0000256" key="2">
    <source>
        <dbReference type="ARBA" id="ARBA00023125"/>
    </source>
</evidence>
<dbReference type="PANTHER" id="PTHR47506:SF6">
    <property type="entry name" value="HTH-TYPE TRANSCRIPTIONAL REPRESSOR NEMR"/>
    <property type="match status" value="1"/>
</dbReference>
<keyword evidence="2 4" id="KW-0238">DNA-binding</keyword>
<name>A0A2G9CC29_9BURK</name>
<protein>
    <submittedName>
        <fullName evidence="6">TetR family transcriptional regulator</fullName>
    </submittedName>
</protein>
<dbReference type="Gene3D" id="1.10.357.10">
    <property type="entry name" value="Tetracycline Repressor, domain 2"/>
    <property type="match status" value="1"/>
</dbReference>
<evidence type="ECO:0000256" key="4">
    <source>
        <dbReference type="PROSITE-ProRule" id="PRU00335"/>
    </source>
</evidence>
<comment type="caution">
    <text evidence="6">The sequence shown here is derived from an EMBL/GenBank/DDBJ whole genome shotgun (WGS) entry which is preliminary data.</text>
</comment>
<dbReference type="Proteomes" id="UP000231501">
    <property type="component" value="Unassembled WGS sequence"/>
</dbReference>
<dbReference type="PANTHER" id="PTHR47506">
    <property type="entry name" value="TRANSCRIPTIONAL REGULATORY PROTEIN"/>
    <property type="match status" value="1"/>
</dbReference>
<proteinExistence type="predicted"/>
<dbReference type="Pfam" id="PF16925">
    <property type="entry name" value="TetR_C_13"/>
    <property type="match status" value="1"/>
</dbReference>
<evidence type="ECO:0000313" key="6">
    <source>
        <dbReference type="EMBL" id="PIM53998.1"/>
    </source>
</evidence>